<dbReference type="PANTHER" id="PTHR30085">
    <property type="entry name" value="AMINO ACID ABC TRANSPORTER PERMEASE"/>
    <property type="match status" value="1"/>
</dbReference>
<keyword evidence="6" id="KW-1185">Reference proteome</keyword>
<evidence type="ECO:0000256" key="3">
    <source>
        <dbReference type="ARBA" id="ARBA00022729"/>
    </source>
</evidence>
<dbReference type="EMBL" id="JABZEO010000005">
    <property type="protein sequence ID" value="NVZ09326.1"/>
    <property type="molecule type" value="Genomic_DNA"/>
</dbReference>
<dbReference type="Gene3D" id="3.40.190.10">
    <property type="entry name" value="Periplasmic binding protein-like II"/>
    <property type="match status" value="2"/>
</dbReference>
<organism evidence="5 6">
    <name type="scientific">Allochromatium humboldtianum</name>
    <dbReference type="NCBI Taxonomy" id="504901"/>
    <lineage>
        <taxon>Bacteria</taxon>
        <taxon>Pseudomonadati</taxon>
        <taxon>Pseudomonadota</taxon>
        <taxon>Gammaproteobacteria</taxon>
        <taxon>Chromatiales</taxon>
        <taxon>Chromatiaceae</taxon>
        <taxon>Allochromatium</taxon>
    </lineage>
</organism>
<dbReference type="Proteomes" id="UP000592294">
    <property type="component" value="Unassembled WGS sequence"/>
</dbReference>
<sequence>MKIDWTVCGAALLVLTLTVLPRVEAGEVLHGVKARGQVRCGVSEGVPGFSERDAGGHWRGFNVDFCRAVAAAVLEDPDKIELVPVLAPARFPALQTRRIDLLLNNTTWNLTREAVLRVRFPGILFYDGQGFMVPAAAQIATLADLNGATLCVKTGTTNQRNLETYFEAQGWSMKLLVSESDSEAAQAFFAGRCRAYTADAALLTALRLQAPEDPHAFVILPERISKEPLSPAVWGGDPEWATVIRWVLNVLILAEENGVTRDNVDAVIAENKNPLVRQTADEHEVIARALGIAPHWVTRAVKAVGNYGEIYERNVGRDSPLKIERGLNRLWNQGGLHYAPPID</sequence>
<dbReference type="InterPro" id="IPR051455">
    <property type="entry name" value="Bact_solute-bind_prot3"/>
</dbReference>
<dbReference type="SMART" id="SM00062">
    <property type="entry name" value="PBPb"/>
    <property type="match status" value="1"/>
</dbReference>
<dbReference type="RefSeq" id="WP_176976094.1">
    <property type="nucleotide sequence ID" value="NZ_JABZEO010000005.1"/>
</dbReference>
<dbReference type="AlphaFoldDB" id="A0A850RAF8"/>
<dbReference type="InterPro" id="IPR001638">
    <property type="entry name" value="Solute-binding_3/MltF_N"/>
</dbReference>
<evidence type="ECO:0000259" key="4">
    <source>
        <dbReference type="SMART" id="SM00062"/>
    </source>
</evidence>
<evidence type="ECO:0000313" key="5">
    <source>
        <dbReference type="EMBL" id="NVZ09326.1"/>
    </source>
</evidence>
<protein>
    <submittedName>
        <fullName evidence="5">Amino acid ABC transporter substrate-binding protein</fullName>
    </submittedName>
</protein>
<reference evidence="5 6" key="1">
    <citation type="submission" date="2020-06" db="EMBL/GenBank/DDBJ databases">
        <title>Whole-genome sequence of Allochromatium humboldtianum DSM 21881, type strain.</title>
        <authorList>
            <person name="Kyndt J.A."/>
            <person name="Meyer T.E."/>
        </authorList>
    </citation>
    <scope>NUCLEOTIDE SEQUENCE [LARGE SCALE GENOMIC DNA]</scope>
    <source>
        <strain evidence="5 6">DSM 21881</strain>
    </source>
</reference>
<comment type="caution">
    <text evidence="5">The sequence shown here is derived from an EMBL/GenBank/DDBJ whole genome shotgun (WGS) entry which is preliminary data.</text>
</comment>
<dbReference type="Pfam" id="PF00497">
    <property type="entry name" value="SBP_bac_3"/>
    <property type="match status" value="1"/>
</dbReference>
<accession>A0A850RAF8</accession>
<evidence type="ECO:0000256" key="1">
    <source>
        <dbReference type="ARBA" id="ARBA00010333"/>
    </source>
</evidence>
<proteinExistence type="inferred from homology"/>
<keyword evidence="3" id="KW-0732">Signal</keyword>
<keyword evidence="2" id="KW-0813">Transport</keyword>
<gene>
    <name evidence="5" type="ORF">HW932_08630</name>
</gene>
<dbReference type="GO" id="GO:0006865">
    <property type="term" value="P:amino acid transport"/>
    <property type="evidence" value="ECO:0007669"/>
    <property type="project" value="TreeGrafter"/>
</dbReference>
<evidence type="ECO:0000313" key="6">
    <source>
        <dbReference type="Proteomes" id="UP000592294"/>
    </source>
</evidence>
<dbReference type="PANTHER" id="PTHR30085:SF7">
    <property type="entry name" value="AMINO-ACID ABC TRANSPORTER-BINDING PROTEIN YHDW-RELATED"/>
    <property type="match status" value="1"/>
</dbReference>
<feature type="domain" description="Solute-binding protein family 3/N-terminal" evidence="4">
    <location>
        <begin position="37"/>
        <end position="261"/>
    </location>
</feature>
<dbReference type="CDD" id="cd13692">
    <property type="entry name" value="PBP2_BztA"/>
    <property type="match status" value="1"/>
</dbReference>
<evidence type="ECO:0000256" key="2">
    <source>
        <dbReference type="ARBA" id="ARBA00022448"/>
    </source>
</evidence>
<dbReference type="SUPFAM" id="SSF53850">
    <property type="entry name" value="Periplasmic binding protein-like II"/>
    <property type="match status" value="1"/>
</dbReference>
<comment type="similarity">
    <text evidence="1">Belongs to the bacterial solute-binding protein 3 family.</text>
</comment>
<name>A0A850RAF8_9GAMM</name>